<reference evidence="2 3" key="1">
    <citation type="submission" date="2016-11" db="EMBL/GenBank/DDBJ databases">
        <authorList>
            <person name="Manzoor S."/>
        </authorList>
    </citation>
    <scope>NUCLEOTIDE SEQUENCE [LARGE SCALE GENOMIC DNA]</scope>
    <source>
        <strain evidence="2">Clostridium ultunense strain Esp</strain>
    </source>
</reference>
<name>M1Z9E3_9FIRM</name>
<evidence type="ECO:0000313" key="3">
    <source>
        <dbReference type="Proteomes" id="UP000245423"/>
    </source>
</evidence>
<gene>
    <name evidence="2" type="ORF">CUESP1_2162</name>
</gene>
<keyword evidence="1" id="KW-1133">Transmembrane helix</keyword>
<accession>M1Z9E3</accession>
<feature type="transmembrane region" description="Helical" evidence="1">
    <location>
        <begin position="67"/>
        <end position="85"/>
    </location>
</feature>
<evidence type="ECO:0000256" key="1">
    <source>
        <dbReference type="SAM" id="Phobius"/>
    </source>
</evidence>
<evidence type="ECO:0000313" key="2">
    <source>
        <dbReference type="EMBL" id="SHD77516.1"/>
    </source>
</evidence>
<dbReference type="EMBL" id="LT669839">
    <property type="protein sequence ID" value="SHD77516.1"/>
    <property type="molecule type" value="Genomic_DNA"/>
</dbReference>
<sequence>MSIKFKEWNFGGKLIFISALLAILSLFMSWVDAGIVRASGFQQQGYLFLVLYIYPVYKLLKGTKLNKLIGLICSTLSVIGSIAFLSSKSVDLMGTTVNAAGTGLYLFIIASIMLTVGIIQYKVIQVKNVENKI</sequence>
<feature type="transmembrane region" description="Helical" evidence="1">
    <location>
        <begin position="43"/>
        <end position="60"/>
    </location>
</feature>
<keyword evidence="1" id="KW-0812">Transmembrane</keyword>
<dbReference type="Proteomes" id="UP000245423">
    <property type="component" value="Chromosome 1"/>
</dbReference>
<dbReference type="RefSeq" id="WP_005584641.1">
    <property type="nucleotide sequence ID" value="NZ_LT669839.1"/>
</dbReference>
<keyword evidence="3" id="KW-1185">Reference proteome</keyword>
<dbReference type="AlphaFoldDB" id="M1Z9E3"/>
<keyword evidence="1" id="KW-0472">Membrane</keyword>
<protein>
    <submittedName>
        <fullName evidence="2">Uncharacterized protein</fullName>
    </submittedName>
</protein>
<feature type="transmembrane region" description="Helical" evidence="1">
    <location>
        <begin position="105"/>
        <end position="124"/>
    </location>
</feature>
<organism evidence="2 3">
    <name type="scientific">[Clostridium] ultunense Esp</name>
    <dbReference type="NCBI Taxonomy" id="1288971"/>
    <lineage>
        <taxon>Bacteria</taxon>
        <taxon>Bacillati</taxon>
        <taxon>Bacillota</taxon>
        <taxon>Tissierellia</taxon>
        <taxon>Tissierellales</taxon>
        <taxon>Tepidimicrobiaceae</taxon>
        <taxon>Schnuerera</taxon>
    </lineage>
</organism>
<proteinExistence type="predicted"/>
<dbReference type="HOGENOM" id="CLU_1903091_0_0_9"/>